<protein>
    <submittedName>
        <fullName evidence="2">Uncharacterized protein</fullName>
    </submittedName>
</protein>
<dbReference type="KEGG" id="sgm:GCM10017557_33790"/>
<evidence type="ECO:0000313" key="2">
    <source>
        <dbReference type="EMBL" id="BCL28520.1"/>
    </source>
</evidence>
<evidence type="ECO:0000256" key="1">
    <source>
        <dbReference type="SAM" id="MobiDB-lite"/>
    </source>
</evidence>
<keyword evidence="3" id="KW-1185">Reference proteome</keyword>
<evidence type="ECO:0000313" key="3">
    <source>
        <dbReference type="Proteomes" id="UP000516444"/>
    </source>
</evidence>
<dbReference type="RefSeq" id="WP_190850788.1">
    <property type="nucleotide sequence ID" value="NZ_AP023440.1"/>
</dbReference>
<accession>A0A7G1P3V5</accession>
<organism evidence="2 3">
    <name type="scientific">Streptomyces aurantiacus</name>
    <dbReference type="NCBI Taxonomy" id="47760"/>
    <lineage>
        <taxon>Bacteria</taxon>
        <taxon>Bacillati</taxon>
        <taxon>Actinomycetota</taxon>
        <taxon>Actinomycetes</taxon>
        <taxon>Kitasatosporales</taxon>
        <taxon>Streptomycetaceae</taxon>
        <taxon>Streptomyces</taxon>
        <taxon>Streptomyces aurantiacus group</taxon>
    </lineage>
</organism>
<feature type="region of interest" description="Disordered" evidence="1">
    <location>
        <begin position="67"/>
        <end position="87"/>
    </location>
</feature>
<proteinExistence type="predicted"/>
<dbReference type="AlphaFoldDB" id="A0A7G1P3V5"/>
<sequence>MQTYTFVFDQPENEDQDQPYVVAAEGDGYQEAEMLARNYLRETTEITSGFRRTLIFRGVPLTPPDIDGGIWMDARPAQLPDPKGEAR</sequence>
<name>A0A7G1P3V5_9ACTN</name>
<dbReference type="Proteomes" id="UP000516444">
    <property type="component" value="Chromosome"/>
</dbReference>
<reference evidence="2 3" key="1">
    <citation type="journal article" date="2014" name="Int. J. Syst. Evol. Microbiol.">
        <title>Complete genome sequence of Corynebacterium casei LMG S-19264T (=DSM 44701T), isolated from a smear-ripened cheese.</title>
        <authorList>
            <consortium name="US DOE Joint Genome Institute (JGI-PGF)"/>
            <person name="Walter F."/>
            <person name="Albersmeier A."/>
            <person name="Kalinowski J."/>
            <person name="Ruckert C."/>
        </authorList>
    </citation>
    <scope>NUCLEOTIDE SEQUENCE [LARGE SCALE GENOMIC DNA]</scope>
    <source>
        <strain evidence="2 3">JCM 4677</strain>
    </source>
</reference>
<gene>
    <name evidence="2" type="ORF">GCM10017557_33790</name>
</gene>
<dbReference type="EMBL" id="AP023440">
    <property type="protein sequence ID" value="BCL28520.1"/>
    <property type="molecule type" value="Genomic_DNA"/>
</dbReference>